<accession>A0A0P8D5B9</accession>
<dbReference type="InterPro" id="IPR036162">
    <property type="entry name" value="Resolvase-like_N_sf"/>
</dbReference>
<proteinExistence type="predicted"/>
<dbReference type="InterPro" id="IPR050639">
    <property type="entry name" value="SSR_resolvase"/>
</dbReference>
<dbReference type="Proteomes" id="UP000050465">
    <property type="component" value="Unassembled WGS sequence"/>
</dbReference>
<dbReference type="GO" id="GO:0003677">
    <property type="term" value="F:DNA binding"/>
    <property type="evidence" value="ECO:0007669"/>
    <property type="project" value="InterPro"/>
</dbReference>
<dbReference type="Pfam" id="PF00239">
    <property type="entry name" value="Resolvase"/>
    <property type="match status" value="1"/>
</dbReference>
<dbReference type="AlphaFoldDB" id="A0A0P8D5B9"/>
<evidence type="ECO:0000313" key="2">
    <source>
        <dbReference type="EMBL" id="KPQ31140.1"/>
    </source>
</evidence>
<dbReference type="PATRIC" id="fig|1666911.3.peg.1859"/>
<dbReference type="InterPro" id="IPR006119">
    <property type="entry name" value="Resolv_N"/>
</dbReference>
<dbReference type="STRING" id="1666911.HLUCCA11_24340"/>
<sequence>MSLKTENSSWVSEKLQAHHLERLAVVYVRQSTLQQVLDHQESTRIQYGLVDRAQTLGWKPERVLTIDEDLGKSGSSAEGRLGFQRLVTEVGLNHVGLILGVEMSRLARCSKDWHQLLEICALFGTLIADLDGIYDPSQYNDRLLLGLNSPGT</sequence>
<dbReference type="PANTHER" id="PTHR30461:SF23">
    <property type="entry name" value="DNA RECOMBINASE-RELATED"/>
    <property type="match status" value="1"/>
</dbReference>
<protein>
    <submittedName>
        <fullName evidence="2">Resolvase, N terminal domain</fullName>
    </submittedName>
</protein>
<organism evidence="2 3">
    <name type="scientific">Phormidesmis priestleyi Ana</name>
    <dbReference type="NCBI Taxonomy" id="1666911"/>
    <lineage>
        <taxon>Bacteria</taxon>
        <taxon>Bacillati</taxon>
        <taxon>Cyanobacteriota</taxon>
        <taxon>Cyanophyceae</taxon>
        <taxon>Leptolyngbyales</taxon>
        <taxon>Leptolyngbyaceae</taxon>
        <taxon>Phormidesmis</taxon>
    </lineage>
</organism>
<gene>
    <name evidence="2" type="ORF">HLUCCA11_24340</name>
</gene>
<dbReference type="SMART" id="SM00857">
    <property type="entry name" value="Resolvase"/>
    <property type="match status" value="1"/>
</dbReference>
<evidence type="ECO:0000313" key="3">
    <source>
        <dbReference type="Proteomes" id="UP000050465"/>
    </source>
</evidence>
<dbReference type="Gene3D" id="3.40.50.1390">
    <property type="entry name" value="Resolvase, N-terminal catalytic domain"/>
    <property type="match status" value="1"/>
</dbReference>
<reference evidence="2 3" key="1">
    <citation type="submission" date="2015-09" db="EMBL/GenBank/DDBJ databases">
        <title>Identification and resolution of microdiversity through metagenomic sequencing of parallel consortia.</title>
        <authorList>
            <person name="Nelson W.C."/>
            <person name="Romine M.F."/>
            <person name="Lindemann S.R."/>
        </authorList>
    </citation>
    <scope>NUCLEOTIDE SEQUENCE [LARGE SCALE GENOMIC DNA]</scope>
    <source>
        <strain evidence="2">Ana</strain>
    </source>
</reference>
<dbReference type="CDD" id="cd00338">
    <property type="entry name" value="Ser_Recombinase"/>
    <property type="match status" value="1"/>
</dbReference>
<dbReference type="PROSITE" id="PS51736">
    <property type="entry name" value="RECOMBINASES_3"/>
    <property type="match status" value="1"/>
</dbReference>
<evidence type="ECO:0000259" key="1">
    <source>
        <dbReference type="PROSITE" id="PS51736"/>
    </source>
</evidence>
<name>A0A0P8D5B9_9CYAN</name>
<dbReference type="EMBL" id="LJZR01000123">
    <property type="protein sequence ID" value="KPQ31140.1"/>
    <property type="molecule type" value="Genomic_DNA"/>
</dbReference>
<dbReference type="SUPFAM" id="SSF53041">
    <property type="entry name" value="Resolvase-like"/>
    <property type="match status" value="1"/>
</dbReference>
<dbReference type="GO" id="GO:0000150">
    <property type="term" value="F:DNA strand exchange activity"/>
    <property type="evidence" value="ECO:0007669"/>
    <property type="project" value="InterPro"/>
</dbReference>
<dbReference type="PANTHER" id="PTHR30461">
    <property type="entry name" value="DNA-INVERTASE FROM LAMBDOID PROPHAGE"/>
    <property type="match status" value="1"/>
</dbReference>
<comment type="caution">
    <text evidence="2">The sequence shown here is derived from an EMBL/GenBank/DDBJ whole genome shotgun (WGS) entry which is preliminary data.</text>
</comment>
<feature type="domain" description="Resolvase/invertase-type recombinase catalytic" evidence="1">
    <location>
        <begin position="23"/>
        <end position="152"/>
    </location>
</feature>